<evidence type="ECO:0000256" key="4">
    <source>
        <dbReference type="ARBA" id="ARBA00022989"/>
    </source>
</evidence>
<evidence type="ECO:0000256" key="1">
    <source>
        <dbReference type="ARBA" id="ARBA00004141"/>
    </source>
</evidence>
<dbReference type="STRING" id="284581.AMD01_08890"/>
<dbReference type="Proteomes" id="UP000037558">
    <property type="component" value="Unassembled WGS sequence"/>
</dbReference>
<dbReference type="GO" id="GO:0055085">
    <property type="term" value="P:transmembrane transport"/>
    <property type="evidence" value="ECO:0007669"/>
    <property type="project" value="TreeGrafter"/>
</dbReference>
<reference evidence="8" key="1">
    <citation type="submission" date="2015-08" db="EMBL/GenBank/DDBJ databases">
        <title>Fjat-14210 dsm16467.</title>
        <authorList>
            <person name="Liu B."/>
            <person name="Wang J."/>
            <person name="Zhu Y."/>
            <person name="Liu G."/>
            <person name="Chen Q."/>
            <person name="Chen Z."/>
            <person name="Lan J."/>
            <person name="Che J."/>
            <person name="Ge C."/>
            <person name="Shi H."/>
            <person name="Pan Z."/>
            <person name="Liu X."/>
        </authorList>
    </citation>
    <scope>NUCLEOTIDE SEQUENCE [LARGE SCALE GENOMIC DNA]</scope>
    <source>
        <strain evidence="8">DSM 16467</strain>
    </source>
</reference>
<protein>
    <recommendedName>
        <fullName evidence="9">AI-2E family transporter</fullName>
    </recommendedName>
</protein>
<dbReference type="OrthoDB" id="9793390at2"/>
<feature type="transmembrane region" description="Helical" evidence="6">
    <location>
        <begin position="72"/>
        <end position="90"/>
    </location>
</feature>
<dbReference type="EMBL" id="LILC01000011">
    <property type="protein sequence ID" value="KOO47012.1"/>
    <property type="molecule type" value="Genomic_DNA"/>
</dbReference>
<keyword evidence="4 6" id="KW-1133">Transmembrane helix</keyword>
<dbReference type="Pfam" id="PF01594">
    <property type="entry name" value="AI-2E_transport"/>
    <property type="match status" value="1"/>
</dbReference>
<dbReference type="AlphaFoldDB" id="A0A0M0L846"/>
<feature type="transmembrane region" description="Helical" evidence="6">
    <location>
        <begin position="269"/>
        <end position="292"/>
    </location>
</feature>
<comment type="subcellular location">
    <subcellularLocation>
        <location evidence="1">Membrane</location>
        <topology evidence="1">Multi-pass membrane protein</topology>
    </subcellularLocation>
</comment>
<organism evidence="7 8">
    <name type="scientific">Priestia koreensis</name>
    <dbReference type="NCBI Taxonomy" id="284581"/>
    <lineage>
        <taxon>Bacteria</taxon>
        <taxon>Bacillati</taxon>
        <taxon>Bacillota</taxon>
        <taxon>Bacilli</taxon>
        <taxon>Bacillales</taxon>
        <taxon>Bacillaceae</taxon>
        <taxon>Priestia</taxon>
    </lineage>
</organism>
<evidence type="ECO:0000256" key="3">
    <source>
        <dbReference type="ARBA" id="ARBA00022692"/>
    </source>
</evidence>
<feature type="transmembrane region" description="Helical" evidence="6">
    <location>
        <begin position="12"/>
        <end position="32"/>
    </location>
</feature>
<evidence type="ECO:0000256" key="2">
    <source>
        <dbReference type="ARBA" id="ARBA00009773"/>
    </source>
</evidence>
<name>A0A0M0L846_9BACI</name>
<keyword evidence="5 6" id="KW-0472">Membrane</keyword>
<evidence type="ECO:0000313" key="8">
    <source>
        <dbReference type="Proteomes" id="UP000037558"/>
    </source>
</evidence>
<feature type="transmembrane region" description="Helical" evidence="6">
    <location>
        <begin position="220"/>
        <end position="237"/>
    </location>
</feature>
<evidence type="ECO:0000256" key="6">
    <source>
        <dbReference type="SAM" id="Phobius"/>
    </source>
</evidence>
<dbReference type="GO" id="GO:0016020">
    <property type="term" value="C:membrane"/>
    <property type="evidence" value="ECO:0007669"/>
    <property type="project" value="UniProtKB-SubCell"/>
</dbReference>
<feature type="transmembrane region" description="Helical" evidence="6">
    <location>
        <begin position="38"/>
        <end position="60"/>
    </location>
</feature>
<accession>A0A0M0L846</accession>
<feature type="transmembrane region" description="Helical" evidence="6">
    <location>
        <begin position="243"/>
        <end position="262"/>
    </location>
</feature>
<feature type="transmembrane region" description="Helical" evidence="6">
    <location>
        <begin position="312"/>
        <end position="339"/>
    </location>
</feature>
<evidence type="ECO:0000256" key="5">
    <source>
        <dbReference type="ARBA" id="ARBA00023136"/>
    </source>
</evidence>
<dbReference type="InterPro" id="IPR002549">
    <property type="entry name" value="AI-2E-like"/>
</dbReference>
<proteinExistence type="inferred from homology"/>
<evidence type="ECO:0008006" key="9">
    <source>
        <dbReference type="Google" id="ProtNLM"/>
    </source>
</evidence>
<comment type="similarity">
    <text evidence="2">Belongs to the autoinducer-2 exporter (AI-2E) (TC 2.A.86) family.</text>
</comment>
<comment type="caution">
    <text evidence="7">The sequence shown here is derived from an EMBL/GenBank/DDBJ whole genome shotgun (WGS) entry which is preliminary data.</text>
</comment>
<dbReference type="RefSeq" id="WP_053401028.1">
    <property type="nucleotide sequence ID" value="NZ_JAUKEN010000001.1"/>
</dbReference>
<feature type="transmembrane region" description="Helical" evidence="6">
    <location>
        <begin position="160"/>
        <end position="179"/>
    </location>
</feature>
<keyword evidence="8" id="KW-1185">Reference proteome</keyword>
<dbReference type="PATRIC" id="fig|284581.3.peg.3834"/>
<sequence>MREVPVKWFYRIGVILLLLLCIFVFFKIKFLWLPILFMIFKALVPFLIAGFITYLLHPLIEKLHQQSLPRPLAILIIYLLFFGGVGYAIYKGIPVFIIQLRDLNEQLPQVTNTYRDWISSVHHHTESLPNGVHERIEQALDDMEASLGSWMERIMNGVKGLIGAFLVIIIIPFIVFYMLKDFGLIRKAVAFLTPKKWHEPGKRFLHDVNESLGDYIRGQFFVCVIIGAVATIGLWIFHIPYPLLLGIIIGLTNVIPYFGPIIGAIPAAVIAATISVKLVIIVLVLIFFLQFLEGNILSPLIVGKSLHIHPLFIMFALLLGGELGGIIGLILAVPILAVVKISLIHLRTYSFKH</sequence>
<evidence type="ECO:0000313" key="7">
    <source>
        <dbReference type="EMBL" id="KOO47012.1"/>
    </source>
</evidence>
<keyword evidence="3 6" id="KW-0812">Transmembrane</keyword>
<dbReference type="PANTHER" id="PTHR21716">
    <property type="entry name" value="TRANSMEMBRANE PROTEIN"/>
    <property type="match status" value="1"/>
</dbReference>
<gene>
    <name evidence="7" type="ORF">AMD01_08890</name>
</gene>
<dbReference type="PANTHER" id="PTHR21716:SF15">
    <property type="entry name" value="TRANSPORT PROTEIN YRRI-RELATED"/>
    <property type="match status" value="1"/>
</dbReference>